<evidence type="ECO:0000313" key="2">
    <source>
        <dbReference type="EMBL" id="GAA3388119.1"/>
    </source>
</evidence>
<dbReference type="Pfam" id="PF19952">
    <property type="entry name" value="DUF6414"/>
    <property type="match status" value="1"/>
</dbReference>
<dbReference type="RefSeq" id="WP_345729000.1">
    <property type="nucleotide sequence ID" value="NZ_BAAAYN010000022.1"/>
</dbReference>
<gene>
    <name evidence="2" type="ORF">GCM10020369_33070</name>
</gene>
<name>A0ABP6SYM5_9ACTN</name>
<accession>A0ABP6SYM5</accession>
<dbReference type="EMBL" id="BAAAYN010000022">
    <property type="protein sequence ID" value="GAA3388119.1"/>
    <property type="molecule type" value="Genomic_DNA"/>
</dbReference>
<feature type="region of interest" description="Disordered" evidence="1">
    <location>
        <begin position="204"/>
        <end position="223"/>
    </location>
</feature>
<keyword evidence="3" id="KW-1185">Reference proteome</keyword>
<dbReference type="Proteomes" id="UP001501676">
    <property type="component" value="Unassembled WGS sequence"/>
</dbReference>
<proteinExistence type="predicted"/>
<dbReference type="InterPro" id="IPR045633">
    <property type="entry name" value="DUF6414"/>
</dbReference>
<reference evidence="3" key="1">
    <citation type="journal article" date="2019" name="Int. J. Syst. Evol. Microbiol.">
        <title>The Global Catalogue of Microorganisms (GCM) 10K type strain sequencing project: providing services to taxonomists for standard genome sequencing and annotation.</title>
        <authorList>
            <consortium name="The Broad Institute Genomics Platform"/>
            <consortium name="The Broad Institute Genome Sequencing Center for Infectious Disease"/>
            <person name="Wu L."/>
            <person name="Ma J."/>
        </authorList>
    </citation>
    <scope>NUCLEOTIDE SEQUENCE [LARGE SCALE GENOMIC DNA]</scope>
    <source>
        <strain evidence="3">JCM 9458</strain>
    </source>
</reference>
<evidence type="ECO:0000256" key="1">
    <source>
        <dbReference type="SAM" id="MobiDB-lite"/>
    </source>
</evidence>
<comment type="caution">
    <text evidence="2">The sequence shown here is derived from an EMBL/GenBank/DDBJ whole genome shotgun (WGS) entry which is preliminary data.</text>
</comment>
<protein>
    <submittedName>
        <fullName evidence="2">Uncharacterized protein</fullName>
    </submittedName>
</protein>
<evidence type="ECO:0000313" key="3">
    <source>
        <dbReference type="Proteomes" id="UP001501676"/>
    </source>
</evidence>
<organism evidence="2 3">
    <name type="scientific">Cryptosporangium minutisporangium</name>
    <dbReference type="NCBI Taxonomy" id="113569"/>
    <lineage>
        <taxon>Bacteria</taxon>
        <taxon>Bacillati</taxon>
        <taxon>Actinomycetota</taxon>
        <taxon>Actinomycetes</taxon>
        <taxon>Cryptosporangiales</taxon>
        <taxon>Cryptosporangiaceae</taxon>
        <taxon>Cryptosporangium</taxon>
    </lineage>
</organism>
<sequence length="242" mass="27093">MSRFREFLYIDSPAIERLLAEVDESGTPSTAGGEQPEDASNAKRFRQLWREITNDEYETVAAAAADLTSTWNTATDNSFCEFSGQLTVPPLIAMVSAADQLQNLLQLGQRLGFLPISGNEDETLKQLSELQELIRETFPVLFKIDHIDGVELPALLYLDRSYTKVNVDRFAGRATVYGRVVERVSKTDRKEIIQIPGMASFSQLNREQRRASGRKGQKRSSEPQDLVIAGPALVIRPYAIQQ</sequence>